<protein>
    <recommendedName>
        <fullName evidence="6 15">Anthranilate synthase component 1</fullName>
        <ecNumber evidence="5 15">4.1.3.27</ecNumber>
    </recommendedName>
</protein>
<dbReference type="EC" id="4.1.3.27" evidence="5 15"/>
<sequence length="510" mass="55081">MSASQDHEGFAAAYEAGTPQLLRQVLVGDCETPVAAFLKLRHATTGPAFLLESVEGGAVRGRYSMIGLEPDLIWRCHHGEASICRPALGDSFLVDPRPAFESLRALLAESAIPEGEALAGGDELPPMAAGVFGYLGYDMVRLMERLPEPKETGTGVPDAILMRPTLMVVFDAVRDEIHVVTPVRHQPGVPARAAHERALERLDAVVRALEGPLPPEAAIDIASLPDPDIVSNTTESEFHAMVAAAQDYVRAGDIFQVVLSQRFEAPFQLPPFALYRALRRVNPAPFLCYLDFADFQIVCSSPEILVRLRDDTVTIRPIAGTRRRGATPAEDEALAQELMADPKERAEHLMLLDLGRNDVGRVAKIGTVKVTDSFFIERYSQVMHIVSNVEGEIDPRHDALAALSAGFPAGTVSGAPKVRAMEIIDELEHDARGAYGGCIGYFGANGEMDTCIVLRTAVVKDGRMHVQAGAGIVYDSNPASEQAECVNKAKALFKAAEEAIRFAARAGRGQ</sequence>
<evidence type="ECO:0000256" key="12">
    <source>
        <dbReference type="ARBA" id="ARBA00023239"/>
    </source>
</evidence>
<evidence type="ECO:0000313" key="19">
    <source>
        <dbReference type="Proteomes" id="UP000037822"/>
    </source>
</evidence>
<comment type="caution">
    <text evidence="18">The sequence shown here is derived from an EMBL/GenBank/DDBJ whole genome shotgun (WGS) entry which is preliminary data.</text>
</comment>
<keyword evidence="12 15" id="KW-0456">Lyase</keyword>
<dbReference type="InterPro" id="IPR005256">
    <property type="entry name" value="Anth_synth_I_PabB"/>
</dbReference>
<keyword evidence="7 15" id="KW-0028">Amino-acid biosynthesis</keyword>
<keyword evidence="9 15" id="KW-0822">Tryptophan biosynthesis</keyword>
<feature type="domain" description="Chorismate-utilising enzyme C-terminal" evidence="16">
    <location>
        <begin position="235"/>
        <end position="488"/>
    </location>
</feature>
<dbReference type="PRINTS" id="PR00095">
    <property type="entry name" value="ANTSNTHASEI"/>
</dbReference>
<comment type="function">
    <text evidence="13 15">Part of a heterotetrameric complex that catalyzes the two-step biosynthesis of anthranilate, an intermediate in the biosynthesis of L-tryptophan. In the first step, the glutamine-binding beta subunit (TrpG) of anthranilate synthase (AS) provides the glutamine amidotransferase activity which generates ammonia as a substrate that, along with chorismate, is used in the second step, catalyzed by the large alpha subunit of AS (TrpE) to produce anthranilate. In the absence of TrpG, TrpE can synthesize anthranilate directly from chorismate and high concentrations of ammonia.</text>
</comment>
<evidence type="ECO:0000256" key="15">
    <source>
        <dbReference type="RuleBase" id="RU364045"/>
    </source>
</evidence>
<dbReference type="PANTHER" id="PTHR11236:SF48">
    <property type="entry name" value="ISOCHORISMATE SYNTHASE MENF"/>
    <property type="match status" value="1"/>
</dbReference>
<dbReference type="Gene3D" id="3.60.120.10">
    <property type="entry name" value="Anthranilate synthase"/>
    <property type="match status" value="1"/>
</dbReference>
<keyword evidence="8 15" id="KW-0479">Metal-binding</keyword>
<dbReference type="PATRIC" id="fig|1526658.3.peg.2540"/>
<accession>A0A0N0M9Z9</accession>
<gene>
    <name evidence="15" type="primary">trpE</name>
    <name evidence="18" type="ORF">AE618_22315</name>
</gene>
<dbReference type="GO" id="GO:0000162">
    <property type="term" value="P:L-tryptophan biosynthetic process"/>
    <property type="evidence" value="ECO:0007669"/>
    <property type="project" value="UniProtKB-UniPathway"/>
</dbReference>
<dbReference type="GO" id="GO:0004049">
    <property type="term" value="F:anthranilate synthase activity"/>
    <property type="evidence" value="ECO:0007669"/>
    <property type="project" value="UniProtKB-EC"/>
</dbReference>
<evidence type="ECO:0000256" key="8">
    <source>
        <dbReference type="ARBA" id="ARBA00022723"/>
    </source>
</evidence>
<dbReference type="InterPro" id="IPR006805">
    <property type="entry name" value="Anth_synth_I_N"/>
</dbReference>
<dbReference type="EMBL" id="LGSZ01000059">
    <property type="protein sequence ID" value="KPH77525.1"/>
    <property type="molecule type" value="Genomic_DNA"/>
</dbReference>
<comment type="cofactor">
    <cofactor evidence="1 15">
        <name>Mg(2+)</name>
        <dbReference type="ChEBI" id="CHEBI:18420"/>
    </cofactor>
</comment>
<dbReference type="InterPro" id="IPR015890">
    <property type="entry name" value="Chorismate_C"/>
</dbReference>
<evidence type="ECO:0000313" key="18">
    <source>
        <dbReference type="EMBL" id="KPH77525.1"/>
    </source>
</evidence>
<dbReference type="AlphaFoldDB" id="A0A0N0M9Z9"/>
<dbReference type="PANTHER" id="PTHR11236">
    <property type="entry name" value="AMINOBENZOATE/ANTHRANILATE SYNTHASE"/>
    <property type="match status" value="1"/>
</dbReference>
<dbReference type="NCBIfam" id="TIGR00564">
    <property type="entry name" value="trpE_most"/>
    <property type="match status" value="1"/>
</dbReference>
<evidence type="ECO:0000256" key="10">
    <source>
        <dbReference type="ARBA" id="ARBA00022842"/>
    </source>
</evidence>
<evidence type="ECO:0000256" key="3">
    <source>
        <dbReference type="ARBA" id="ARBA00009562"/>
    </source>
</evidence>
<evidence type="ECO:0000256" key="1">
    <source>
        <dbReference type="ARBA" id="ARBA00001946"/>
    </source>
</evidence>
<evidence type="ECO:0000256" key="4">
    <source>
        <dbReference type="ARBA" id="ARBA00011575"/>
    </source>
</evidence>
<evidence type="ECO:0000256" key="11">
    <source>
        <dbReference type="ARBA" id="ARBA00023141"/>
    </source>
</evidence>
<evidence type="ECO:0000259" key="17">
    <source>
        <dbReference type="Pfam" id="PF04715"/>
    </source>
</evidence>
<dbReference type="Pfam" id="PF00425">
    <property type="entry name" value="Chorismate_bind"/>
    <property type="match status" value="1"/>
</dbReference>
<evidence type="ECO:0000256" key="13">
    <source>
        <dbReference type="ARBA" id="ARBA00025634"/>
    </source>
</evidence>
<dbReference type="GO" id="GO:0046872">
    <property type="term" value="F:metal ion binding"/>
    <property type="evidence" value="ECO:0007669"/>
    <property type="project" value="UniProtKB-KW"/>
</dbReference>
<dbReference type="Pfam" id="PF04715">
    <property type="entry name" value="Anth_synt_I_N"/>
    <property type="match status" value="1"/>
</dbReference>
<evidence type="ECO:0000256" key="2">
    <source>
        <dbReference type="ARBA" id="ARBA00004873"/>
    </source>
</evidence>
<evidence type="ECO:0000256" key="6">
    <source>
        <dbReference type="ARBA" id="ARBA00020653"/>
    </source>
</evidence>
<comment type="pathway">
    <text evidence="2 15">Amino-acid biosynthesis; L-tryptophan biosynthesis; L-tryptophan from chorismate: step 1/5.</text>
</comment>
<dbReference type="UniPathway" id="UPA00035">
    <property type="reaction ID" value="UER00040"/>
</dbReference>
<evidence type="ECO:0000256" key="14">
    <source>
        <dbReference type="ARBA" id="ARBA00047683"/>
    </source>
</evidence>
<reference evidence="18 19" key="1">
    <citation type="submission" date="2015-07" db="EMBL/GenBank/DDBJ databases">
        <title>Whole genome sequencing of Bosea vaviloviae isolated from cave pool.</title>
        <authorList>
            <person name="Tan N.E.H."/>
            <person name="Lee Y.P."/>
            <person name="Gan H.M."/>
            <person name="Barton H."/>
            <person name="Savka M.A."/>
        </authorList>
    </citation>
    <scope>NUCLEOTIDE SEQUENCE [LARGE SCALE GENOMIC DNA]</scope>
    <source>
        <strain evidence="18 19">SD260</strain>
    </source>
</reference>
<name>A0A0N0M9Z9_9HYPH</name>
<feature type="domain" description="Anthranilate synthase component I N-terminal" evidence="17">
    <location>
        <begin position="30"/>
        <end position="178"/>
    </location>
</feature>
<comment type="subunit">
    <text evidence="4 15">Heterotetramer consisting of two non-identical subunits: a beta subunit (TrpG) and a large alpha subunit (TrpE).</text>
</comment>
<dbReference type="SUPFAM" id="SSF56322">
    <property type="entry name" value="ADC synthase"/>
    <property type="match status" value="1"/>
</dbReference>
<dbReference type="OrthoDB" id="9803598at2"/>
<evidence type="ECO:0000256" key="5">
    <source>
        <dbReference type="ARBA" id="ARBA00012266"/>
    </source>
</evidence>
<comment type="similarity">
    <text evidence="3 15">Belongs to the anthranilate synthase component I family.</text>
</comment>
<keyword evidence="19" id="KW-1185">Reference proteome</keyword>
<dbReference type="InterPro" id="IPR019999">
    <property type="entry name" value="Anth_synth_I-like"/>
</dbReference>
<evidence type="ECO:0000256" key="9">
    <source>
        <dbReference type="ARBA" id="ARBA00022822"/>
    </source>
</evidence>
<dbReference type="InterPro" id="IPR005801">
    <property type="entry name" value="ADC_synthase"/>
</dbReference>
<keyword evidence="10 15" id="KW-0460">Magnesium</keyword>
<dbReference type="RefSeq" id="WP_054211261.1">
    <property type="nucleotide sequence ID" value="NZ_LGSZ01000059.1"/>
</dbReference>
<dbReference type="Proteomes" id="UP000037822">
    <property type="component" value="Unassembled WGS sequence"/>
</dbReference>
<evidence type="ECO:0000259" key="16">
    <source>
        <dbReference type="Pfam" id="PF00425"/>
    </source>
</evidence>
<comment type="catalytic activity">
    <reaction evidence="14 15">
        <text>chorismate + L-glutamine = anthranilate + pyruvate + L-glutamate + H(+)</text>
        <dbReference type="Rhea" id="RHEA:21732"/>
        <dbReference type="ChEBI" id="CHEBI:15361"/>
        <dbReference type="ChEBI" id="CHEBI:15378"/>
        <dbReference type="ChEBI" id="CHEBI:16567"/>
        <dbReference type="ChEBI" id="CHEBI:29748"/>
        <dbReference type="ChEBI" id="CHEBI:29985"/>
        <dbReference type="ChEBI" id="CHEBI:58359"/>
        <dbReference type="EC" id="4.1.3.27"/>
    </reaction>
</comment>
<proteinExistence type="inferred from homology"/>
<keyword evidence="11 15" id="KW-0057">Aromatic amino acid biosynthesis</keyword>
<organism evidence="18 19">
    <name type="scientific">Bosea vaviloviae</name>
    <dbReference type="NCBI Taxonomy" id="1526658"/>
    <lineage>
        <taxon>Bacteria</taxon>
        <taxon>Pseudomonadati</taxon>
        <taxon>Pseudomonadota</taxon>
        <taxon>Alphaproteobacteria</taxon>
        <taxon>Hyphomicrobiales</taxon>
        <taxon>Boseaceae</taxon>
        <taxon>Bosea</taxon>
    </lineage>
</organism>
<evidence type="ECO:0000256" key="7">
    <source>
        <dbReference type="ARBA" id="ARBA00022605"/>
    </source>
</evidence>